<name>A0ABX4PSZ4_9PSED</name>
<reference evidence="5 6" key="1">
    <citation type="submission" date="2017-11" db="EMBL/GenBank/DDBJ databases">
        <title>Genome sequencing of a diverse group of Pseudomonas species.</title>
        <authorList>
            <person name="Loper J."/>
        </authorList>
    </citation>
    <scope>NUCLEOTIDE SEQUENCE [LARGE SCALE GENOMIC DNA]</scope>
    <source>
        <strain evidence="5 6">LMG 25716</strain>
    </source>
</reference>
<accession>A0ABX4PSZ4</accession>
<evidence type="ECO:0000313" key="5">
    <source>
        <dbReference type="EMBL" id="PKA68159.1"/>
    </source>
</evidence>
<evidence type="ECO:0000256" key="2">
    <source>
        <dbReference type="ARBA" id="ARBA00022723"/>
    </source>
</evidence>
<evidence type="ECO:0000259" key="4">
    <source>
        <dbReference type="Pfam" id="PF03328"/>
    </source>
</evidence>
<evidence type="ECO:0000256" key="1">
    <source>
        <dbReference type="ARBA" id="ARBA00005568"/>
    </source>
</evidence>
<keyword evidence="2" id="KW-0479">Metal-binding</keyword>
<dbReference type="InterPro" id="IPR005000">
    <property type="entry name" value="Aldolase/citrate-lyase_domain"/>
</dbReference>
<evidence type="ECO:0000313" key="6">
    <source>
        <dbReference type="Proteomes" id="UP000232455"/>
    </source>
</evidence>
<dbReference type="InterPro" id="IPR040442">
    <property type="entry name" value="Pyrv_kinase-like_dom_sf"/>
</dbReference>
<dbReference type="PANTHER" id="PTHR30502">
    <property type="entry name" value="2-KETO-3-DEOXY-L-RHAMNONATE ALDOLASE"/>
    <property type="match status" value="1"/>
</dbReference>
<gene>
    <name evidence="5" type="ORF">ATI02_0904</name>
</gene>
<dbReference type="Proteomes" id="UP000232455">
    <property type="component" value="Unassembled WGS sequence"/>
</dbReference>
<dbReference type="Pfam" id="PF03328">
    <property type="entry name" value="HpcH_HpaI"/>
    <property type="match status" value="1"/>
</dbReference>
<dbReference type="EMBL" id="PHHE01000001">
    <property type="protein sequence ID" value="PKA68159.1"/>
    <property type="molecule type" value="Genomic_DNA"/>
</dbReference>
<dbReference type="RefSeq" id="WP_100845554.1">
    <property type="nucleotide sequence ID" value="NZ_PHHE01000001.1"/>
</dbReference>
<proteinExistence type="inferred from homology"/>
<dbReference type="PANTHER" id="PTHR30502:SF0">
    <property type="entry name" value="PHOSPHOENOLPYRUVATE CARBOXYLASE FAMILY PROTEIN"/>
    <property type="match status" value="1"/>
</dbReference>
<protein>
    <submittedName>
        <fullName evidence="5">2-keto-3-deoxy-L-rhamnonate aldolase RhmA</fullName>
    </submittedName>
</protein>
<dbReference type="Gene3D" id="3.20.20.60">
    <property type="entry name" value="Phosphoenolpyruvate-binding domains"/>
    <property type="match status" value="1"/>
</dbReference>
<sequence>MQGSQTLGFRQRFLQSTAMFGTFIKTPTSHAVEIVGALGFDFVVIDAEHGPFDRRSIDTALLAARASATAALVRVADSGAAQILAALDDGAEGVIAPHIDSVAKAEAFVAACKYSRKRGFSNSPRAGGYGAKGLWQHADEADQTVLTIAMIEDPTALDSIDEIVCVEGLDAIFIGRGDLCVALQDRAPGMPLTELATAKIIAAARRAGKAICMLAATAEEAHLFQRQGVRGFVISSDQGFLRSAASQALDRYRSSCLNAG</sequence>
<dbReference type="InterPro" id="IPR015813">
    <property type="entry name" value="Pyrv/PenolPyrv_kinase-like_dom"/>
</dbReference>
<dbReference type="InterPro" id="IPR050251">
    <property type="entry name" value="HpcH-HpaI_aldolase"/>
</dbReference>
<organism evidence="5 6">
    <name type="scientific">Pseudomonas baetica</name>
    <dbReference type="NCBI Taxonomy" id="674054"/>
    <lineage>
        <taxon>Bacteria</taxon>
        <taxon>Pseudomonadati</taxon>
        <taxon>Pseudomonadota</taxon>
        <taxon>Gammaproteobacteria</taxon>
        <taxon>Pseudomonadales</taxon>
        <taxon>Pseudomonadaceae</taxon>
        <taxon>Pseudomonas</taxon>
    </lineage>
</organism>
<comment type="caution">
    <text evidence="5">The sequence shown here is derived from an EMBL/GenBank/DDBJ whole genome shotgun (WGS) entry which is preliminary data.</text>
</comment>
<keyword evidence="3" id="KW-0456">Lyase</keyword>
<dbReference type="SUPFAM" id="SSF51621">
    <property type="entry name" value="Phosphoenolpyruvate/pyruvate domain"/>
    <property type="match status" value="1"/>
</dbReference>
<comment type="similarity">
    <text evidence="1">Belongs to the HpcH/HpaI aldolase family.</text>
</comment>
<keyword evidence="6" id="KW-1185">Reference proteome</keyword>
<feature type="domain" description="HpcH/HpaI aldolase/citrate lyase" evidence="4">
    <location>
        <begin position="21"/>
        <end position="240"/>
    </location>
</feature>
<evidence type="ECO:0000256" key="3">
    <source>
        <dbReference type="ARBA" id="ARBA00023239"/>
    </source>
</evidence>